<protein>
    <recommendedName>
        <fullName evidence="4">Thermonuclease family protein</fullName>
    </recommendedName>
</protein>
<proteinExistence type="predicted"/>
<name>A0A7W8X6R9_9HYPH</name>
<evidence type="ECO:0000313" key="3">
    <source>
        <dbReference type="Proteomes" id="UP000585507"/>
    </source>
</evidence>
<sequence length="278" mass="29314">MKRHLTTIAGGLLGIFLTVALLKSGASVIQGQQSAATPEFTLETPELSDVPDLGGVETGTAETDVGEAVPIDPAENGTVDPLSTPVRDIAPEQFGLPEEVTAKPLERIEARQSLSDPVAKPEPIPSVLRHPVALSAGLIQFDGDRLLQLDGLVSQTADRTCDANGKSWPCGLVARTAFRNFLRARALLCNVPKNGWQGTLTTTCTVNSIDPAVWLAENGWAEASAGSPLETRVEAAKQSRLGIFGDDPRAVGAAQAPLDEATTPQEPPLDTDMLQPDL</sequence>
<accession>A0A7W8X6R9</accession>
<dbReference type="RefSeq" id="WP_018324039.1">
    <property type="nucleotide sequence ID" value="NZ_JACHBK010000001.1"/>
</dbReference>
<organism evidence="2 3">
    <name type="scientific">Rhizobium giardinii</name>
    <dbReference type="NCBI Taxonomy" id="56731"/>
    <lineage>
        <taxon>Bacteria</taxon>
        <taxon>Pseudomonadati</taxon>
        <taxon>Pseudomonadota</taxon>
        <taxon>Alphaproteobacteria</taxon>
        <taxon>Hyphomicrobiales</taxon>
        <taxon>Rhizobiaceae</taxon>
        <taxon>Rhizobium/Agrobacterium group</taxon>
        <taxon>Rhizobium</taxon>
    </lineage>
</organism>
<evidence type="ECO:0000313" key="2">
    <source>
        <dbReference type="EMBL" id="MBB5533732.1"/>
    </source>
</evidence>
<evidence type="ECO:0000256" key="1">
    <source>
        <dbReference type="SAM" id="MobiDB-lite"/>
    </source>
</evidence>
<dbReference type="EMBL" id="JACHBK010000001">
    <property type="protein sequence ID" value="MBB5533732.1"/>
    <property type="molecule type" value="Genomic_DNA"/>
</dbReference>
<comment type="caution">
    <text evidence="2">The sequence shown here is derived from an EMBL/GenBank/DDBJ whole genome shotgun (WGS) entry which is preliminary data.</text>
</comment>
<dbReference type="AlphaFoldDB" id="A0A7W8X6R9"/>
<keyword evidence="3" id="KW-1185">Reference proteome</keyword>
<evidence type="ECO:0008006" key="4">
    <source>
        <dbReference type="Google" id="ProtNLM"/>
    </source>
</evidence>
<dbReference type="SUPFAM" id="SSF50199">
    <property type="entry name" value="Staphylococcal nuclease"/>
    <property type="match status" value="1"/>
</dbReference>
<gene>
    <name evidence="2" type="ORF">GGD55_000393</name>
</gene>
<feature type="region of interest" description="Disordered" evidence="1">
    <location>
        <begin position="252"/>
        <end position="278"/>
    </location>
</feature>
<dbReference type="InterPro" id="IPR035437">
    <property type="entry name" value="SNase_OB-fold_sf"/>
</dbReference>
<dbReference type="Proteomes" id="UP000585507">
    <property type="component" value="Unassembled WGS sequence"/>
</dbReference>
<reference evidence="2 3" key="1">
    <citation type="submission" date="2020-08" db="EMBL/GenBank/DDBJ databases">
        <title>Genomic Encyclopedia of Type Strains, Phase IV (KMG-V): Genome sequencing to study the core and pangenomes of soil and plant-associated prokaryotes.</title>
        <authorList>
            <person name="Whitman W."/>
        </authorList>
    </citation>
    <scope>NUCLEOTIDE SEQUENCE [LARGE SCALE GENOMIC DNA]</scope>
    <source>
        <strain evidence="2 3">SEMIA 4084</strain>
    </source>
</reference>